<dbReference type="Proteomes" id="UP001163105">
    <property type="component" value="Unassembled WGS sequence"/>
</dbReference>
<keyword evidence="3" id="KW-1185">Reference proteome</keyword>
<protein>
    <submittedName>
        <fullName evidence="2">Uncharacterized protein</fullName>
    </submittedName>
</protein>
<organism evidence="2 3">
    <name type="scientific">Purpureocillium lavendulum</name>
    <dbReference type="NCBI Taxonomy" id="1247861"/>
    <lineage>
        <taxon>Eukaryota</taxon>
        <taxon>Fungi</taxon>
        <taxon>Dikarya</taxon>
        <taxon>Ascomycota</taxon>
        <taxon>Pezizomycotina</taxon>
        <taxon>Sordariomycetes</taxon>
        <taxon>Hypocreomycetidae</taxon>
        <taxon>Hypocreales</taxon>
        <taxon>Ophiocordycipitaceae</taxon>
        <taxon>Purpureocillium</taxon>
    </lineage>
</organism>
<accession>A0AB34FR68</accession>
<name>A0AB34FR68_9HYPO</name>
<proteinExistence type="predicted"/>
<gene>
    <name evidence="2" type="ORF">O9K51_05343</name>
</gene>
<evidence type="ECO:0000256" key="1">
    <source>
        <dbReference type="SAM" id="MobiDB-lite"/>
    </source>
</evidence>
<evidence type="ECO:0000313" key="3">
    <source>
        <dbReference type="Proteomes" id="UP001163105"/>
    </source>
</evidence>
<reference evidence="2" key="1">
    <citation type="submission" date="2023-01" db="EMBL/GenBank/DDBJ databases">
        <title>The growth and conidiation of Purpureocillium lavendulum are regulated by nitrogen source and histone H3K14 acetylation.</title>
        <authorList>
            <person name="Tang P."/>
            <person name="Han J."/>
            <person name="Zhang C."/>
            <person name="Tang P."/>
            <person name="Qi F."/>
            <person name="Zhang K."/>
            <person name="Liang L."/>
        </authorList>
    </citation>
    <scope>NUCLEOTIDE SEQUENCE</scope>
    <source>
        <strain evidence="2">YMF1.00683</strain>
    </source>
</reference>
<dbReference type="EMBL" id="JAQHRD010000004">
    <property type="protein sequence ID" value="KAJ6441792.1"/>
    <property type="molecule type" value="Genomic_DNA"/>
</dbReference>
<comment type="caution">
    <text evidence="2">The sequence shown here is derived from an EMBL/GenBank/DDBJ whole genome shotgun (WGS) entry which is preliminary data.</text>
</comment>
<evidence type="ECO:0000313" key="2">
    <source>
        <dbReference type="EMBL" id="KAJ6441792.1"/>
    </source>
</evidence>
<feature type="region of interest" description="Disordered" evidence="1">
    <location>
        <begin position="13"/>
        <end position="93"/>
    </location>
</feature>
<sequence>MFLVFGLAQKATNAIRGKKDDSYYSSYDPTVAQPYIPSHAPSTPSKSDPPKATEADKVEGKPRTKKRATDSRRSSTDSTPPPPYEEPEKPRRK</sequence>
<dbReference type="AlphaFoldDB" id="A0AB34FR68"/>
<feature type="compositionally biased region" description="Basic and acidic residues" evidence="1">
    <location>
        <begin position="48"/>
        <end position="75"/>
    </location>
</feature>